<dbReference type="EMBL" id="BARS01006034">
    <property type="protein sequence ID" value="GAF82331.1"/>
    <property type="molecule type" value="Genomic_DNA"/>
</dbReference>
<sequence length="125" mass="14320">GFLEFYFNGLGDDDYADAYTDTTISERLNRGELFTLGRTYMSGHIRLELHPLFNVYLTVINNLTDPSGTIQPRATWDISEDTQITLGGNIYYGRRGTEYGGFKIPNTNYLTKPSDSAFLWLTYFF</sequence>
<dbReference type="AlphaFoldDB" id="X0T4P8"/>
<name>X0T4P8_9ZZZZ</name>
<gene>
    <name evidence="1" type="ORF">S01H1_11806</name>
</gene>
<evidence type="ECO:0000313" key="1">
    <source>
        <dbReference type="EMBL" id="GAF82331.1"/>
    </source>
</evidence>
<protein>
    <recommendedName>
        <fullName evidence="2">Alginate export domain-containing protein</fullName>
    </recommendedName>
</protein>
<comment type="caution">
    <text evidence="1">The sequence shown here is derived from an EMBL/GenBank/DDBJ whole genome shotgun (WGS) entry which is preliminary data.</text>
</comment>
<evidence type="ECO:0008006" key="2">
    <source>
        <dbReference type="Google" id="ProtNLM"/>
    </source>
</evidence>
<accession>X0T4P8</accession>
<proteinExistence type="predicted"/>
<organism evidence="1">
    <name type="scientific">marine sediment metagenome</name>
    <dbReference type="NCBI Taxonomy" id="412755"/>
    <lineage>
        <taxon>unclassified sequences</taxon>
        <taxon>metagenomes</taxon>
        <taxon>ecological metagenomes</taxon>
    </lineage>
</organism>
<feature type="non-terminal residue" evidence="1">
    <location>
        <position position="1"/>
    </location>
</feature>
<reference evidence="1" key="1">
    <citation type="journal article" date="2014" name="Front. Microbiol.">
        <title>High frequency of phylogenetically diverse reductive dehalogenase-homologous genes in deep subseafloor sedimentary metagenomes.</title>
        <authorList>
            <person name="Kawai M."/>
            <person name="Futagami T."/>
            <person name="Toyoda A."/>
            <person name="Takaki Y."/>
            <person name="Nishi S."/>
            <person name="Hori S."/>
            <person name="Arai W."/>
            <person name="Tsubouchi T."/>
            <person name="Morono Y."/>
            <person name="Uchiyama I."/>
            <person name="Ito T."/>
            <person name="Fujiyama A."/>
            <person name="Inagaki F."/>
            <person name="Takami H."/>
        </authorList>
    </citation>
    <scope>NUCLEOTIDE SEQUENCE</scope>
    <source>
        <strain evidence="1">Expedition CK06-06</strain>
    </source>
</reference>